<keyword evidence="3 6" id="KW-0812">Transmembrane</keyword>
<feature type="transmembrane region" description="Helical" evidence="6">
    <location>
        <begin position="76"/>
        <end position="97"/>
    </location>
</feature>
<reference evidence="8" key="1">
    <citation type="submission" date="2020-10" db="EMBL/GenBank/DDBJ databases">
        <title>Genomic Encyclopedia of Type Strains, Phase IV (KMG-IV): sequencing the most valuable type-strain genomes for metagenomic binning, comparative biology and taxonomic classification.</title>
        <authorList>
            <person name="Goeker M."/>
        </authorList>
    </citation>
    <scope>NUCLEOTIDE SEQUENCE</scope>
    <source>
        <strain evidence="8">DSM 13886</strain>
    </source>
</reference>
<dbReference type="CDD" id="cd16380">
    <property type="entry name" value="YitT_C"/>
    <property type="match status" value="1"/>
</dbReference>
<dbReference type="Proteomes" id="UP000658225">
    <property type="component" value="Unassembled WGS sequence"/>
</dbReference>
<organism evidence="8 9">
    <name type="scientific">Sporosarcina limicola</name>
    <dbReference type="NCBI Taxonomy" id="34101"/>
    <lineage>
        <taxon>Bacteria</taxon>
        <taxon>Bacillati</taxon>
        <taxon>Bacillota</taxon>
        <taxon>Bacilli</taxon>
        <taxon>Bacillales</taxon>
        <taxon>Caryophanaceae</taxon>
        <taxon>Sporosarcina</taxon>
    </lineage>
</organism>
<gene>
    <name evidence="8" type="ORF">H4683_001204</name>
</gene>
<dbReference type="EMBL" id="JADBEL010000004">
    <property type="protein sequence ID" value="MBE1554129.1"/>
    <property type="molecule type" value="Genomic_DNA"/>
</dbReference>
<protein>
    <submittedName>
        <fullName evidence="8">Uncharacterized membrane-anchored protein YitT (DUF2179 family)</fullName>
    </submittedName>
</protein>
<evidence type="ECO:0000256" key="4">
    <source>
        <dbReference type="ARBA" id="ARBA00022989"/>
    </source>
</evidence>
<dbReference type="AlphaFoldDB" id="A0A927R5P5"/>
<name>A0A927R5P5_9BACL</name>
<dbReference type="InterPro" id="IPR015867">
    <property type="entry name" value="N-reg_PII/ATP_PRibTrfase_C"/>
</dbReference>
<proteinExistence type="predicted"/>
<keyword evidence="5 6" id="KW-0472">Membrane</keyword>
<accession>A0A927R5P5</accession>
<dbReference type="RefSeq" id="WP_192597918.1">
    <property type="nucleotide sequence ID" value="NZ_JADBEL010000004.1"/>
</dbReference>
<dbReference type="PANTHER" id="PTHR33545:SF10">
    <property type="entry name" value="UPF0750 MEMBRANE PROTEIN YPJC"/>
    <property type="match status" value="1"/>
</dbReference>
<dbReference type="PANTHER" id="PTHR33545">
    <property type="entry name" value="UPF0750 MEMBRANE PROTEIN YITT-RELATED"/>
    <property type="match status" value="1"/>
</dbReference>
<feature type="transmembrane region" description="Helical" evidence="6">
    <location>
        <begin position="109"/>
        <end position="129"/>
    </location>
</feature>
<dbReference type="Gene3D" id="3.30.70.120">
    <property type="match status" value="1"/>
</dbReference>
<dbReference type="GO" id="GO:0005886">
    <property type="term" value="C:plasma membrane"/>
    <property type="evidence" value="ECO:0007669"/>
    <property type="project" value="UniProtKB-SubCell"/>
</dbReference>
<evidence type="ECO:0000313" key="8">
    <source>
        <dbReference type="EMBL" id="MBE1554129.1"/>
    </source>
</evidence>
<dbReference type="Pfam" id="PF10035">
    <property type="entry name" value="DUF2179"/>
    <property type="match status" value="1"/>
</dbReference>
<evidence type="ECO:0000256" key="1">
    <source>
        <dbReference type="ARBA" id="ARBA00004651"/>
    </source>
</evidence>
<evidence type="ECO:0000256" key="2">
    <source>
        <dbReference type="ARBA" id="ARBA00022475"/>
    </source>
</evidence>
<feature type="domain" description="DUF2179" evidence="7">
    <location>
        <begin position="222"/>
        <end position="276"/>
    </location>
</feature>
<comment type="caution">
    <text evidence="8">The sequence shown here is derived from an EMBL/GenBank/DDBJ whole genome shotgun (WGS) entry which is preliminary data.</text>
</comment>
<keyword evidence="2" id="KW-1003">Cell membrane</keyword>
<dbReference type="InterPro" id="IPR019264">
    <property type="entry name" value="DUF2179"/>
</dbReference>
<evidence type="ECO:0000259" key="7">
    <source>
        <dbReference type="Pfam" id="PF10035"/>
    </source>
</evidence>
<evidence type="ECO:0000256" key="3">
    <source>
        <dbReference type="ARBA" id="ARBA00022692"/>
    </source>
</evidence>
<feature type="transmembrane region" description="Helical" evidence="6">
    <location>
        <begin position="150"/>
        <end position="169"/>
    </location>
</feature>
<keyword evidence="9" id="KW-1185">Reference proteome</keyword>
<evidence type="ECO:0000256" key="6">
    <source>
        <dbReference type="SAM" id="Phobius"/>
    </source>
</evidence>
<dbReference type="InterPro" id="IPR003740">
    <property type="entry name" value="YitT"/>
</dbReference>
<keyword evidence="4 6" id="KW-1133">Transmembrane helix</keyword>
<sequence length="290" mass="32460">MLSGIKIKNSLFIIIGAAIFSFGLVHFNIQNKLAEGGFTGITLILFNAFKWNPAIMNLILNIPMFLIGWKLLGKRVFIYTVIGTVAVSVFLEIFMVYQIDIHLKDDMFLVSLFAGVFIGIGLGIIFRYGGTTGGVDIIARLAHKYIGWSMGKTMFLFDAVVIFVSWAVYLDHRSMMYTLVALFIGARVIDFVQEGAYAARGAFIISESQDAIAEKIAADMERGVTVFRGYGHFTKSDREILYCVIGRNEIVRLKNIIISIDPHAFVSMTDVHDVMGEGFTLDEQKRPLER</sequence>
<dbReference type="PIRSF" id="PIRSF006483">
    <property type="entry name" value="Membrane_protein_YitT"/>
    <property type="match status" value="1"/>
</dbReference>
<evidence type="ECO:0000313" key="9">
    <source>
        <dbReference type="Proteomes" id="UP000658225"/>
    </source>
</evidence>
<dbReference type="Pfam" id="PF02588">
    <property type="entry name" value="YitT_membrane"/>
    <property type="match status" value="1"/>
</dbReference>
<comment type="subcellular location">
    <subcellularLocation>
        <location evidence="1">Cell membrane</location>
        <topology evidence="1">Multi-pass membrane protein</topology>
    </subcellularLocation>
</comment>
<evidence type="ECO:0000256" key="5">
    <source>
        <dbReference type="ARBA" id="ARBA00023136"/>
    </source>
</evidence>
<dbReference type="InterPro" id="IPR051461">
    <property type="entry name" value="UPF0750_membrane"/>
</dbReference>
<feature type="transmembrane region" description="Helical" evidence="6">
    <location>
        <begin position="12"/>
        <end position="29"/>
    </location>
</feature>